<dbReference type="VEuPathDB" id="AmoebaDB:EHI_137060"/>
<accession>A0A175JSX2</accession>
<dbReference type="VEuPathDB" id="AmoebaDB:EHI8A_037990"/>
<dbReference type="Proteomes" id="UP000078387">
    <property type="component" value="Unassembled WGS sequence"/>
</dbReference>
<reference evidence="1 2" key="1">
    <citation type="submission" date="2016-05" db="EMBL/GenBank/DDBJ databases">
        <title>First whole genome sequencing of Entamoeba histolytica HM1:IMSS-clone-6.</title>
        <authorList>
            <person name="Mukherjee Avik.K."/>
            <person name="Izumyama S."/>
            <person name="Nakada-Tsukui K."/>
            <person name="Nozaki T."/>
        </authorList>
    </citation>
    <scope>NUCLEOTIDE SEQUENCE [LARGE SCALE GENOMIC DNA]</scope>
    <source>
        <strain evidence="1 2">HM1:IMSS clone 6</strain>
    </source>
</reference>
<organism evidence="1 2">
    <name type="scientific">Entamoeba histolytica</name>
    <dbReference type="NCBI Taxonomy" id="5759"/>
    <lineage>
        <taxon>Eukaryota</taxon>
        <taxon>Amoebozoa</taxon>
        <taxon>Evosea</taxon>
        <taxon>Archamoebae</taxon>
        <taxon>Mastigamoebida</taxon>
        <taxon>Entamoebidae</taxon>
        <taxon>Entamoeba</taxon>
    </lineage>
</organism>
<dbReference type="EMBL" id="BDEQ01000001">
    <property type="protein sequence ID" value="GAT96851.1"/>
    <property type="molecule type" value="Genomic_DNA"/>
</dbReference>
<name>A0A175JSX2_ENTHI</name>
<gene>
    <name evidence="1" type="ORF">CL6EHI_137060</name>
</gene>
<proteinExistence type="predicted"/>
<dbReference type="VEuPathDB" id="AmoebaDB:KM1_079650"/>
<dbReference type="AlphaFoldDB" id="A0A175JSX2"/>
<evidence type="ECO:0000313" key="2">
    <source>
        <dbReference type="Proteomes" id="UP000078387"/>
    </source>
</evidence>
<dbReference type="eggNOG" id="ENOG502RAM4">
    <property type="taxonomic scope" value="Eukaryota"/>
</dbReference>
<dbReference type="VEuPathDB" id="AmoebaDB:EHI7A_039130"/>
<evidence type="ECO:0000313" key="1">
    <source>
        <dbReference type="EMBL" id="GAT96851.1"/>
    </source>
</evidence>
<protein>
    <submittedName>
        <fullName evidence="1">Uncharacterized protein</fullName>
    </submittedName>
</protein>
<dbReference type="VEuPathDB" id="AmoebaDB:EHI5A_067550"/>
<comment type="caution">
    <text evidence="1">The sequence shown here is derived from an EMBL/GenBank/DDBJ whole genome shotgun (WGS) entry which is preliminary data.</text>
</comment>
<sequence length="201" mass="24011">MEATSSRKKITMEKKRKHTLDSRYIKNKKAIQLSYLIGLVNQFCTITYERPRKKASTTRQLFHIKILNFNNEKFEIEEYLNKECHKYYDKVIASGLSKKNATKRFEDEKTVILFDMLIDILFEYGFIIFTSKMRNKGNKSKIDFIKEVYYHSTLIADEKEISLQGTLINDYLFSKTNIAHREFTLQKRDKTVIQFIKKNYL</sequence>